<evidence type="ECO:0000259" key="2">
    <source>
        <dbReference type="PROSITE" id="PS50053"/>
    </source>
</evidence>
<evidence type="ECO:0000256" key="1">
    <source>
        <dbReference type="SAM" id="MobiDB-lite"/>
    </source>
</evidence>
<feature type="region of interest" description="Disordered" evidence="1">
    <location>
        <begin position="431"/>
        <end position="481"/>
    </location>
</feature>
<proteinExistence type="predicted"/>
<dbReference type="PROSITE" id="PS50053">
    <property type="entry name" value="UBIQUITIN_2"/>
    <property type="match status" value="1"/>
</dbReference>
<dbReference type="AlphaFoldDB" id="A0A812IDV0"/>
<feature type="region of interest" description="Disordered" evidence="1">
    <location>
        <begin position="1"/>
        <end position="21"/>
    </location>
</feature>
<accession>A0A812IDV0</accession>
<evidence type="ECO:0000313" key="4">
    <source>
        <dbReference type="Proteomes" id="UP000604046"/>
    </source>
</evidence>
<dbReference type="Proteomes" id="UP000604046">
    <property type="component" value="Unassembled WGS sequence"/>
</dbReference>
<reference evidence="3" key="1">
    <citation type="submission" date="2021-02" db="EMBL/GenBank/DDBJ databases">
        <authorList>
            <person name="Dougan E. K."/>
            <person name="Rhodes N."/>
            <person name="Thang M."/>
            <person name="Chan C."/>
        </authorList>
    </citation>
    <scope>NUCLEOTIDE SEQUENCE</scope>
</reference>
<sequence length="637" mass="67320">MEGQPTYAKAGHAPPHTPNKKFKTTLYISTTFRPRFNHLMCGCCIPHDPIHRELAAAGGGLAGRCRLGFAVEFLASPAVMLHVWGVAGEKVATIAVQELGDVLSLKRRLHKLCGLPRFRQRLLQSGTALQDETSPDTDLEVQLLLLPFQDIPQRDVDTFISAAADGEVARLEEMLQLPIDPNLEASFGERIQACANQECGLRVCSDRSLGGFCCRGCHASLASGVAPQHDAACEQVPAAPFLPRAPCTPPVQGPSPWMRPLRPLRPALGPPSNGRQIPAAIPALRGCGGTRVIRAPGPPRNGIHCIIPAAATKRPLAPQHPPPKKARIAAAWSVLPPESCDHFSEEEEEDEDASPVPQLPAIPKAAKAAQIYKKNGYAEVLTGPASKPAIGPAIKPAIGPAVRIPKAVRASPAAYEDGGVPIPKAVRASPATYEDGGANQPAPGFRGIPKVPKAAPRHVEDGGDGGGDAGDAGGDGGGDAVLSGLFRGVPKAIPGTYEEDDDDGDSLEEQLLSQVSPCTSPPVKLATFAASEQSEEEVVTSTVDFEALERKAENRAEERFAMGEATLADLKLLGRRKGNQSLGFTFAEGIAEDFMVCHTCLQVHGSINDPEILECAACPAYPVSPELEPIIRSFSEG</sequence>
<dbReference type="CDD" id="cd17039">
    <property type="entry name" value="Ubl_ubiquitin_like"/>
    <property type="match status" value="1"/>
</dbReference>
<comment type="caution">
    <text evidence="3">The sequence shown here is derived from an EMBL/GenBank/DDBJ whole genome shotgun (WGS) entry which is preliminary data.</text>
</comment>
<dbReference type="InterPro" id="IPR000626">
    <property type="entry name" value="Ubiquitin-like_dom"/>
</dbReference>
<gene>
    <name evidence="3" type="ORF">SNAT2548_LOCUS4210</name>
</gene>
<organism evidence="3 4">
    <name type="scientific">Symbiodinium natans</name>
    <dbReference type="NCBI Taxonomy" id="878477"/>
    <lineage>
        <taxon>Eukaryota</taxon>
        <taxon>Sar</taxon>
        <taxon>Alveolata</taxon>
        <taxon>Dinophyceae</taxon>
        <taxon>Suessiales</taxon>
        <taxon>Symbiodiniaceae</taxon>
        <taxon>Symbiodinium</taxon>
    </lineage>
</organism>
<name>A0A812IDV0_9DINO</name>
<feature type="domain" description="Ubiquitin-like" evidence="2">
    <location>
        <begin position="79"/>
        <end position="134"/>
    </location>
</feature>
<feature type="compositionally biased region" description="Gly residues" evidence="1">
    <location>
        <begin position="464"/>
        <end position="479"/>
    </location>
</feature>
<dbReference type="OrthoDB" id="432091at2759"/>
<dbReference type="EMBL" id="CAJNDS010000258">
    <property type="protein sequence ID" value="CAE7034902.1"/>
    <property type="molecule type" value="Genomic_DNA"/>
</dbReference>
<evidence type="ECO:0000313" key="3">
    <source>
        <dbReference type="EMBL" id="CAE7034902.1"/>
    </source>
</evidence>
<protein>
    <recommendedName>
        <fullName evidence="2">Ubiquitin-like domain-containing protein</fullName>
    </recommendedName>
</protein>
<keyword evidence="4" id="KW-1185">Reference proteome</keyword>